<accession>A0A158GLC4</accession>
<dbReference type="SMART" id="SM00822">
    <property type="entry name" value="PKS_KR"/>
    <property type="match status" value="1"/>
</dbReference>
<dbReference type="OrthoDB" id="9804774at2"/>
<dbReference type="InterPro" id="IPR050259">
    <property type="entry name" value="SDR"/>
</dbReference>
<dbReference type="Pfam" id="PF13561">
    <property type="entry name" value="adh_short_C2"/>
    <property type="match status" value="1"/>
</dbReference>
<dbReference type="PANTHER" id="PTHR42879">
    <property type="entry name" value="3-OXOACYL-(ACYL-CARRIER-PROTEIN) REDUCTASE"/>
    <property type="match status" value="1"/>
</dbReference>
<dbReference type="RefSeq" id="WP_062085610.1">
    <property type="nucleotide sequence ID" value="NZ_FCOK02000016.1"/>
</dbReference>
<evidence type="ECO:0000313" key="4">
    <source>
        <dbReference type="EMBL" id="SAL32914.1"/>
    </source>
</evidence>
<gene>
    <name evidence="4" type="ORF">AWB69_02902</name>
</gene>
<reference evidence="4 5" key="1">
    <citation type="submission" date="2016-01" db="EMBL/GenBank/DDBJ databases">
        <authorList>
            <person name="Oliw E.H."/>
        </authorList>
    </citation>
    <scope>NUCLEOTIDE SEQUENCE [LARGE SCALE GENOMIC DNA]</scope>
    <source>
        <strain evidence="4">LMG 27134</strain>
    </source>
</reference>
<dbReference type="Gene3D" id="3.40.50.720">
    <property type="entry name" value="NAD(P)-binding Rossmann-like Domain"/>
    <property type="match status" value="1"/>
</dbReference>
<dbReference type="PRINTS" id="PR00081">
    <property type="entry name" value="GDHRDH"/>
</dbReference>
<dbReference type="CDD" id="cd05233">
    <property type="entry name" value="SDR_c"/>
    <property type="match status" value="1"/>
</dbReference>
<dbReference type="Proteomes" id="UP000054683">
    <property type="component" value="Unassembled WGS sequence"/>
</dbReference>
<evidence type="ECO:0000259" key="3">
    <source>
        <dbReference type="SMART" id="SM00822"/>
    </source>
</evidence>
<proteinExistence type="inferred from homology"/>
<comment type="similarity">
    <text evidence="1">Belongs to the short-chain dehydrogenases/reductases (SDR) family.</text>
</comment>
<dbReference type="PRINTS" id="PR00080">
    <property type="entry name" value="SDRFAMILY"/>
</dbReference>
<dbReference type="PANTHER" id="PTHR42879:SF2">
    <property type="entry name" value="3-OXOACYL-[ACYL-CARRIER-PROTEIN] REDUCTASE FABG"/>
    <property type="match status" value="1"/>
</dbReference>
<name>A0A158GLC4_9BURK</name>
<dbReference type="InterPro" id="IPR057326">
    <property type="entry name" value="KR_dom"/>
</dbReference>
<dbReference type="GO" id="GO:0016491">
    <property type="term" value="F:oxidoreductase activity"/>
    <property type="evidence" value="ECO:0007669"/>
    <property type="project" value="UniProtKB-KW"/>
</dbReference>
<dbReference type="InterPro" id="IPR036291">
    <property type="entry name" value="NAD(P)-bd_dom_sf"/>
</dbReference>
<sequence>MIESSTRVAVVSGGSKGLGLALCESLIAAGYRVATFSRNPTSELELAIAQSKGRLYWESVDIADEDMLSGFLQRVREQHGRVGYLVNSAGMAHEGILTTMKSKDISQMISVNLGGAISLSQLCVKQMMVRGAGAIVNVSSVVGVRGFKGVGAYSATKAALDGLTRSLSRELGSMGVRVNSVAPGFMETEMTHGLTEQQKGRIVRQTPLGRLGTVEDVSSVVKFLLSDESKFITGQTFVVDGGLTV</sequence>
<dbReference type="EMBL" id="FCOK02000016">
    <property type="protein sequence ID" value="SAL32914.1"/>
    <property type="molecule type" value="Genomic_DNA"/>
</dbReference>
<dbReference type="InterPro" id="IPR020904">
    <property type="entry name" value="Sc_DH/Rdtase_CS"/>
</dbReference>
<evidence type="ECO:0000256" key="2">
    <source>
        <dbReference type="ARBA" id="ARBA00023002"/>
    </source>
</evidence>
<dbReference type="SUPFAM" id="SSF51735">
    <property type="entry name" value="NAD(P)-binding Rossmann-fold domains"/>
    <property type="match status" value="1"/>
</dbReference>
<protein>
    <submittedName>
        <fullName evidence="4">3-ketoacyl-ACP reductase</fullName>
    </submittedName>
</protein>
<dbReference type="InterPro" id="IPR002347">
    <property type="entry name" value="SDR_fam"/>
</dbReference>
<keyword evidence="2" id="KW-0560">Oxidoreductase</keyword>
<evidence type="ECO:0000256" key="1">
    <source>
        <dbReference type="ARBA" id="ARBA00006484"/>
    </source>
</evidence>
<feature type="domain" description="Ketoreductase" evidence="3">
    <location>
        <begin position="7"/>
        <end position="188"/>
    </location>
</feature>
<dbReference type="GO" id="GO:0032787">
    <property type="term" value="P:monocarboxylic acid metabolic process"/>
    <property type="evidence" value="ECO:0007669"/>
    <property type="project" value="UniProtKB-ARBA"/>
</dbReference>
<dbReference type="AlphaFoldDB" id="A0A158GLC4"/>
<dbReference type="PROSITE" id="PS00061">
    <property type="entry name" value="ADH_SHORT"/>
    <property type="match status" value="1"/>
</dbReference>
<organism evidence="4 5">
    <name type="scientific">Caballeronia udeis</name>
    <dbReference type="NCBI Taxonomy" id="1232866"/>
    <lineage>
        <taxon>Bacteria</taxon>
        <taxon>Pseudomonadati</taxon>
        <taxon>Pseudomonadota</taxon>
        <taxon>Betaproteobacteria</taxon>
        <taxon>Burkholderiales</taxon>
        <taxon>Burkholderiaceae</taxon>
        <taxon>Caballeronia</taxon>
    </lineage>
</organism>
<dbReference type="FunFam" id="3.40.50.720:FF:000173">
    <property type="entry name" value="3-oxoacyl-[acyl-carrier protein] reductase"/>
    <property type="match status" value="1"/>
</dbReference>
<evidence type="ECO:0000313" key="5">
    <source>
        <dbReference type="Proteomes" id="UP000054683"/>
    </source>
</evidence>